<comment type="subcellular location">
    <subcellularLocation>
        <location evidence="1">Membrane</location>
        <topology evidence="1">Multi-pass membrane protein</topology>
    </subcellularLocation>
</comment>
<feature type="domain" description="Major facilitator superfamily (MFS) profile" evidence="7">
    <location>
        <begin position="69"/>
        <end position="499"/>
    </location>
</feature>
<organism evidence="8 9">
    <name type="scientific">Aspergillus sclerotiicarbonarius (strain CBS 121057 / IBT 28362)</name>
    <dbReference type="NCBI Taxonomy" id="1448318"/>
    <lineage>
        <taxon>Eukaryota</taxon>
        <taxon>Fungi</taxon>
        <taxon>Dikarya</taxon>
        <taxon>Ascomycota</taxon>
        <taxon>Pezizomycotina</taxon>
        <taxon>Eurotiomycetes</taxon>
        <taxon>Eurotiomycetidae</taxon>
        <taxon>Eurotiales</taxon>
        <taxon>Aspergillaceae</taxon>
        <taxon>Aspergillus</taxon>
        <taxon>Aspergillus subgen. Circumdati</taxon>
    </lineage>
</organism>
<dbReference type="InterPro" id="IPR020846">
    <property type="entry name" value="MFS_dom"/>
</dbReference>
<dbReference type="PANTHER" id="PTHR23502">
    <property type="entry name" value="MAJOR FACILITATOR SUPERFAMILY"/>
    <property type="match status" value="1"/>
</dbReference>
<evidence type="ECO:0000259" key="7">
    <source>
        <dbReference type="PROSITE" id="PS50850"/>
    </source>
</evidence>
<evidence type="ECO:0000256" key="6">
    <source>
        <dbReference type="SAM" id="Phobius"/>
    </source>
</evidence>
<dbReference type="STRING" id="1448318.A0A319DWE5"/>
<evidence type="ECO:0000256" key="4">
    <source>
        <dbReference type="ARBA" id="ARBA00023136"/>
    </source>
</evidence>
<keyword evidence="9" id="KW-1185">Reference proteome</keyword>
<gene>
    <name evidence="8" type="ORF">BO78DRAFT_227631</name>
</gene>
<dbReference type="AlphaFoldDB" id="A0A319DWE5"/>
<feature type="compositionally biased region" description="Basic and acidic residues" evidence="5">
    <location>
        <begin position="38"/>
        <end position="47"/>
    </location>
</feature>
<dbReference type="OrthoDB" id="6770063at2759"/>
<feature type="transmembrane region" description="Helical" evidence="6">
    <location>
        <begin position="195"/>
        <end position="215"/>
    </location>
</feature>
<feature type="transmembrane region" description="Helical" evidence="6">
    <location>
        <begin position="337"/>
        <end position="357"/>
    </location>
</feature>
<feature type="compositionally biased region" description="Basic and acidic residues" evidence="5">
    <location>
        <begin position="1"/>
        <end position="10"/>
    </location>
</feature>
<keyword evidence="3 6" id="KW-1133">Transmembrane helix</keyword>
<dbReference type="Gene3D" id="1.20.1250.20">
    <property type="entry name" value="MFS general substrate transporter like domains"/>
    <property type="match status" value="1"/>
</dbReference>
<reference evidence="8 9" key="1">
    <citation type="submission" date="2018-02" db="EMBL/GenBank/DDBJ databases">
        <title>The genomes of Aspergillus section Nigri reveals drivers in fungal speciation.</title>
        <authorList>
            <consortium name="DOE Joint Genome Institute"/>
            <person name="Vesth T.C."/>
            <person name="Nybo J."/>
            <person name="Theobald S."/>
            <person name="Brandl J."/>
            <person name="Frisvad J.C."/>
            <person name="Nielsen K.F."/>
            <person name="Lyhne E.K."/>
            <person name="Kogle M.E."/>
            <person name="Kuo A."/>
            <person name="Riley R."/>
            <person name="Clum A."/>
            <person name="Nolan M."/>
            <person name="Lipzen A."/>
            <person name="Salamov A."/>
            <person name="Henrissat B."/>
            <person name="Wiebenga A."/>
            <person name="De vries R.P."/>
            <person name="Grigoriev I.V."/>
            <person name="Mortensen U.H."/>
            <person name="Andersen M.R."/>
            <person name="Baker S.E."/>
        </authorList>
    </citation>
    <scope>NUCLEOTIDE SEQUENCE [LARGE SCALE GENOMIC DNA]</scope>
    <source>
        <strain evidence="8 9">CBS 121057</strain>
    </source>
</reference>
<sequence length="508" mass="55600">MHRAITEKEAAASAPPNETPVSQSPPLQPLIEIPPYHPDPDHDHDLVTWDGPEDPDNPKNWPPVKKWTTIIPMSLFNFLSSMSSATMAPALDSIKQDLNFSSNMLAVLSLSVFLLGMAIVPLFTAPLSEVFGRVVVLQVADLFYILFNTLCGVAKTPNQLIGFRLLAGLGGAGANSIGSGITSDLFLPHERGKALSIYALAPLFGMAAGPIAGGFLVQYTTWPWCFYLVSIMGGAVQILGLPFFRETYAPVLLQRRCERLRKSTQNPNLYTLHDSTSLQQLLRTSLIRPFKLLTTQPVVQVWSLYCAFLYGTLYLLIATFPNVWTSIYGESISLASLNYLSLFLGMVLASQIGTRLADRYYQKLCAQNGGRNMPEFRLPVLMIGSVMVPIGLFWYGWTARSSIHWIIPNIGAAIYGAGTLLEILCVIGYIIDTYPKYAASAVAAVVCLRSLLAFALPLAAPSLYGDLGFGWGNTLLGLVAVVVGIPAPILLRYYGVALRRRSLYARDD</sequence>
<dbReference type="PROSITE" id="PS50850">
    <property type="entry name" value="MFS"/>
    <property type="match status" value="1"/>
</dbReference>
<dbReference type="FunFam" id="1.20.1250.20:FF:000011">
    <property type="entry name" value="MFS multidrug transporter, putative"/>
    <property type="match status" value="1"/>
</dbReference>
<dbReference type="VEuPathDB" id="FungiDB:BO78DRAFT_227631"/>
<dbReference type="GO" id="GO:0022857">
    <property type="term" value="F:transmembrane transporter activity"/>
    <property type="evidence" value="ECO:0007669"/>
    <property type="project" value="InterPro"/>
</dbReference>
<feature type="transmembrane region" description="Helical" evidence="6">
    <location>
        <begin position="378"/>
        <end position="397"/>
    </location>
</feature>
<dbReference type="EMBL" id="KZ826400">
    <property type="protein sequence ID" value="PYI02131.1"/>
    <property type="molecule type" value="Genomic_DNA"/>
</dbReference>
<feature type="transmembrane region" description="Helical" evidence="6">
    <location>
        <begin position="437"/>
        <end position="459"/>
    </location>
</feature>
<keyword evidence="4 6" id="KW-0472">Membrane</keyword>
<dbReference type="InterPro" id="IPR011701">
    <property type="entry name" value="MFS"/>
</dbReference>
<dbReference type="Pfam" id="PF07690">
    <property type="entry name" value="MFS_1"/>
    <property type="match status" value="1"/>
</dbReference>
<feature type="transmembrane region" description="Helical" evidence="6">
    <location>
        <begin position="471"/>
        <end position="491"/>
    </location>
</feature>
<feature type="transmembrane region" description="Helical" evidence="6">
    <location>
        <begin position="298"/>
        <end position="317"/>
    </location>
</feature>
<dbReference type="GO" id="GO:0016020">
    <property type="term" value="C:membrane"/>
    <property type="evidence" value="ECO:0007669"/>
    <property type="project" value="UniProtKB-SubCell"/>
</dbReference>
<dbReference type="CDD" id="cd17323">
    <property type="entry name" value="MFS_Tpo1_MDR_like"/>
    <property type="match status" value="1"/>
</dbReference>
<feature type="transmembrane region" description="Helical" evidence="6">
    <location>
        <begin position="403"/>
        <end position="430"/>
    </location>
</feature>
<proteinExistence type="predicted"/>
<evidence type="ECO:0000256" key="5">
    <source>
        <dbReference type="SAM" id="MobiDB-lite"/>
    </source>
</evidence>
<dbReference type="PANTHER" id="PTHR23502:SF60">
    <property type="entry name" value="MAJOR FACILITATOR SUPERFAMILY (MFS) PROFILE DOMAIN-CONTAINING PROTEIN-RELATED"/>
    <property type="match status" value="1"/>
</dbReference>
<evidence type="ECO:0000256" key="1">
    <source>
        <dbReference type="ARBA" id="ARBA00004141"/>
    </source>
</evidence>
<evidence type="ECO:0000256" key="2">
    <source>
        <dbReference type="ARBA" id="ARBA00022692"/>
    </source>
</evidence>
<name>A0A319DWE5_ASPSB</name>
<dbReference type="Proteomes" id="UP000248423">
    <property type="component" value="Unassembled WGS sequence"/>
</dbReference>
<feature type="transmembrane region" description="Helical" evidence="6">
    <location>
        <begin position="103"/>
        <end position="124"/>
    </location>
</feature>
<dbReference type="SUPFAM" id="SSF103473">
    <property type="entry name" value="MFS general substrate transporter"/>
    <property type="match status" value="1"/>
</dbReference>
<evidence type="ECO:0000313" key="9">
    <source>
        <dbReference type="Proteomes" id="UP000248423"/>
    </source>
</evidence>
<keyword evidence="2 6" id="KW-0812">Transmembrane</keyword>
<protein>
    <submittedName>
        <fullName evidence="8">MFS transporter</fullName>
    </submittedName>
</protein>
<dbReference type="InterPro" id="IPR036259">
    <property type="entry name" value="MFS_trans_sf"/>
</dbReference>
<feature type="region of interest" description="Disordered" evidence="5">
    <location>
        <begin position="1"/>
        <end position="62"/>
    </location>
</feature>
<accession>A0A319DWE5</accession>
<feature type="transmembrane region" description="Helical" evidence="6">
    <location>
        <begin position="130"/>
        <end position="154"/>
    </location>
</feature>
<evidence type="ECO:0000313" key="8">
    <source>
        <dbReference type="EMBL" id="PYI02131.1"/>
    </source>
</evidence>
<evidence type="ECO:0000256" key="3">
    <source>
        <dbReference type="ARBA" id="ARBA00022989"/>
    </source>
</evidence>